<dbReference type="OrthoDB" id="98455at2"/>
<keyword evidence="3" id="KW-1133">Transmembrane helix</keyword>
<evidence type="ECO:0000313" key="6">
    <source>
        <dbReference type="Proteomes" id="UP000005561"/>
    </source>
</evidence>
<protein>
    <submittedName>
        <fullName evidence="5">Glycosyl hydrolase family 3 N-terminal domain protein</fullName>
    </submittedName>
</protein>
<dbReference type="Pfam" id="PF00933">
    <property type="entry name" value="Glyco_hydro_3"/>
    <property type="match status" value="1"/>
</dbReference>
<dbReference type="Pfam" id="PF14310">
    <property type="entry name" value="Fn3-like"/>
    <property type="match status" value="1"/>
</dbReference>
<dbReference type="Gene3D" id="3.20.20.300">
    <property type="entry name" value="Glycoside hydrolase, family 3, N-terminal domain"/>
    <property type="match status" value="1"/>
</dbReference>
<name>C6LJM4_9FIRM</name>
<dbReference type="InterPro" id="IPR001764">
    <property type="entry name" value="Glyco_hydro_3_N"/>
</dbReference>
<accession>C6LJM4</accession>
<dbReference type="PANTHER" id="PTHR42715">
    <property type="entry name" value="BETA-GLUCOSIDASE"/>
    <property type="match status" value="1"/>
</dbReference>
<evidence type="ECO:0000256" key="2">
    <source>
        <dbReference type="ARBA" id="ARBA00022801"/>
    </source>
</evidence>
<comment type="similarity">
    <text evidence="1">Belongs to the glycosyl hydrolase 3 family.</text>
</comment>
<dbReference type="InterPro" id="IPR050288">
    <property type="entry name" value="Cellulose_deg_GH3"/>
</dbReference>
<evidence type="ECO:0000259" key="4">
    <source>
        <dbReference type="SMART" id="SM01217"/>
    </source>
</evidence>
<evidence type="ECO:0000313" key="5">
    <source>
        <dbReference type="EMBL" id="EET59147.1"/>
    </source>
</evidence>
<keyword evidence="3" id="KW-0812">Transmembrane</keyword>
<keyword evidence="6" id="KW-1185">Reference proteome</keyword>
<dbReference type="STRING" id="168384.SAMN05660368_01956"/>
<dbReference type="EMBL" id="ACCL02000021">
    <property type="protein sequence ID" value="EET59147.1"/>
    <property type="molecule type" value="Genomic_DNA"/>
</dbReference>
<gene>
    <name evidence="5" type="ORF">BRYFOR_08861</name>
</gene>
<dbReference type="PANTHER" id="PTHR42715:SF10">
    <property type="entry name" value="BETA-GLUCOSIDASE"/>
    <property type="match status" value="1"/>
</dbReference>
<organism evidence="5 6">
    <name type="scientific">Marvinbryantia formatexigens DSM 14469</name>
    <dbReference type="NCBI Taxonomy" id="478749"/>
    <lineage>
        <taxon>Bacteria</taxon>
        <taxon>Bacillati</taxon>
        <taxon>Bacillota</taxon>
        <taxon>Clostridia</taxon>
        <taxon>Lachnospirales</taxon>
        <taxon>Lachnospiraceae</taxon>
        <taxon>Marvinbryantia</taxon>
    </lineage>
</organism>
<dbReference type="PRINTS" id="PR00133">
    <property type="entry name" value="GLHYDRLASE3"/>
</dbReference>
<feature type="domain" description="Fibronectin type III-like" evidence="4">
    <location>
        <begin position="479"/>
        <end position="557"/>
    </location>
</feature>
<dbReference type="InterPro" id="IPR002772">
    <property type="entry name" value="Glyco_hydro_3_C"/>
</dbReference>
<dbReference type="InterPro" id="IPR026891">
    <property type="entry name" value="Fn3-like"/>
</dbReference>
<keyword evidence="2 5" id="KW-0378">Hydrolase</keyword>
<comment type="caution">
    <text evidence="5">The sequence shown here is derived from an EMBL/GenBank/DDBJ whole genome shotgun (WGS) entry which is preliminary data.</text>
</comment>
<dbReference type="Gene3D" id="3.40.50.1700">
    <property type="entry name" value="Glycoside hydrolase family 3 C-terminal domain"/>
    <property type="match status" value="1"/>
</dbReference>
<dbReference type="RefSeq" id="WP_006863624.1">
    <property type="nucleotide sequence ID" value="NZ_ACCL02000021.1"/>
</dbReference>
<sequence length="1005" mass="109299">MVNLLANLLGPIFGSLGVSEADLLAYLTQLQGYVYFILAALVVLIVVLILASKAKKGFKHVIRWEAVMAFFAALLITVNVICYGPMYTNVSGFLNASKADLSEETIAQSKDIIKRIGEEGTVLLKNNGLLPLSSDVNALNVFGWDSTNPLFGGTGSGSSDASTAVGILQSLQDAGYATNETLTKLYTDYRTERPTIAMSSQDWTLPEPTVDAYTDDIMTEAKEFSDTAVIVIGRSGGEGADLPMDMNAIIHGTYNPGLEVSVAPANWCYMNAYYTNNGSYDDFEPGESYLELSVTEEQLVEKVCSEFDNVIVIINANNTMELGWVDEYEQIGAVLLAPGAGNTGFAALGEIINGSVNPSGKTTDTFVKDLMETPYINNIGNMPYNNVEDLKQQIAAADASYEGNIAFANYVEGIYVGYKFYETAAEEGFLKYEDYVQYPFGYGLSFTTFEKTIENFADNGDSISFDVVVTNTGDVAGKDVAEIYFTPPYTNGGIEKASVNLVQFEKTGVLEPGASETLSFEIAKEDLASYDSEGIKIQGGGYILEEGDYVISVRSDSHTVDAEETFTVDADIDYSTEGRAGDAVAATNQFEDYSRGDFVQLSRADKFANYDEACGPLKDEQFVMSDETRAAVEEYAFGTYDGTKYNNDEDVMPTLGADNGLTLFDLKGAPYDDAKWEQLLDQLTFDDMSMMINVGGWQTVAIDSVGKVATSDCDGPAGLSNFITGSYGTAYPSEVLLAQTWNKQLAYEVGQAMGQEYADANNYGWYGPAMNTHRSAFAGRNFEYYSEDGVLAGYLAANQVNGAAEKGVYAYIKHFAVNDQETNRCSFLLTYASEQAIREIYLKPFEICVKGFTGNSQACMSSFNWIGTIPSCGNPYLLNNVLRGEWGFEGMVITDYDGSYGYMISDHCVRSGNDLMLGFASAASNQFTDQSATATLAMRQACKNIMYTIVNSGYYAGDTNPVGGMTNMDKLFVMVDVIGGVIIVGIAVLVLVRYLLKKKKKASVE</sequence>
<keyword evidence="3" id="KW-0472">Membrane</keyword>
<dbReference type="GO" id="GO:0005975">
    <property type="term" value="P:carbohydrate metabolic process"/>
    <property type="evidence" value="ECO:0007669"/>
    <property type="project" value="InterPro"/>
</dbReference>
<proteinExistence type="inferred from homology"/>
<feature type="transmembrane region" description="Helical" evidence="3">
    <location>
        <begin position="31"/>
        <end position="52"/>
    </location>
</feature>
<dbReference type="Proteomes" id="UP000005561">
    <property type="component" value="Unassembled WGS sequence"/>
</dbReference>
<feature type="transmembrane region" description="Helical" evidence="3">
    <location>
        <begin position="64"/>
        <end position="86"/>
    </location>
</feature>
<dbReference type="eggNOG" id="COG1472">
    <property type="taxonomic scope" value="Bacteria"/>
</dbReference>
<dbReference type="AlphaFoldDB" id="C6LJM4"/>
<dbReference type="SMART" id="SM01217">
    <property type="entry name" value="Fn3_like"/>
    <property type="match status" value="1"/>
</dbReference>
<dbReference type="Gene3D" id="2.60.40.10">
    <property type="entry name" value="Immunoglobulins"/>
    <property type="match status" value="1"/>
</dbReference>
<dbReference type="GO" id="GO:0004553">
    <property type="term" value="F:hydrolase activity, hydrolyzing O-glycosyl compounds"/>
    <property type="evidence" value="ECO:0007669"/>
    <property type="project" value="InterPro"/>
</dbReference>
<feature type="transmembrane region" description="Helical" evidence="3">
    <location>
        <begin position="971"/>
        <end position="996"/>
    </location>
</feature>
<dbReference type="InterPro" id="IPR036962">
    <property type="entry name" value="Glyco_hydro_3_N_sf"/>
</dbReference>
<evidence type="ECO:0000256" key="3">
    <source>
        <dbReference type="SAM" id="Phobius"/>
    </source>
</evidence>
<reference evidence="5" key="1">
    <citation type="submission" date="2009-07" db="EMBL/GenBank/DDBJ databases">
        <authorList>
            <person name="Weinstock G."/>
            <person name="Sodergren E."/>
            <person name="Clifton S."/>
            <person name="Fulton L."/>
            <person name="Fulton B."/>
            <person name="Courtney L."/>
            <person name="Fronick C."/>
            <person name="Harrison M."/>
            <person name="Strong C."/>
            <person name="Farmer C."/>
            <person name="Delahaunty K."/>
            <person name="Markovic C."/>
            <person name="Hall O."/>
            <person name="Minx P."/>
            <person name="Tomlinson C."/>
            <person name="Mitreva M."/>
            <person name="Nelson J."/>
            <person name="Hou S."/>
            <person name="Wollam A."/>
            <person name="Pepin K.H."/>
            <person name="Johnson M."/>
            <person name="Bhonagiri V."/>
            <person name="Nash W.E."/>
            <person name="Warren W."/>
            <person name="Chinwalla A."/>
            <person name="Mardis E.R."/>
            <person name="Wilson R.K."/>
        </authorList>
    </citation>
    <scope>NUCLEOTIDE SEQUENCE [LARGE SCALE GENOMIC DNA]</scope>
    <source>
        <strain evidence="5">DSM 14469</strain>
    </source>
</reference>
<dbReference type="SUPFAM" id="SSF52279">
    <property type="entry name" value="Beta-D-glucan exohydrolase, C-terminal domain"/>
    <property type="match status" value="1"/>
</dbReference>
<dbReference type="InterPro" id="IPR036881">
    <property type="entry name" value="Glyco_hydro_3_C_sf"/>
</dbReference>
<dbReference type="SUPFAM" id="SSF51445">
    <property type="entry name" value="(Trans)glycosidases"/>
    <property type="match status" value="1"/>
</dbReference>
<evidence type="ECO:0000256" key="1">
    <source>
        <dbReference type="ARBA" id="ARBA00005336"/>
    </source>
</evidence>
<dbReference type="InterPro" id="IPR017853">
    <property type="entry name" value="GH"/>
</dbReference>
<dbReference type="InterPro" id="IPR013783">
    <property type="entry name" value="Ig-like_fold"/>
</dbReference>
<dbReference type="Pfam" id="PF01915">
    <property type="entry name" value="Glyco_hydro_3_C"/>
    <property type="match status" value="1"/>
</dbReference>